<organism evidence="3 4">
    <name type="scientific">Ceriporiopsis subvermispora (strain B)</name>
    <name type="common">White-rot fungus</name>
    <name type="synonym">Gelatoporia subvermispora</name>
    <dbReference type="NCBI Taxonomy" id="914234"/>
    <lineage>
        <taxon>Eukaryota</taxon>
        <taxon>Fungi</taxon>
        <taxon>Dikarya</taxon>
        <taxon>Basidiomycota</taxon>
        <taxon>Agaricomycotina</taxon>
        <taxon>Agaricomycetes</taxon>
        <taxon>Polyporales</taxon>
        <taxon>Gelatoporiaceae</taxon>
        <taxon>Gelatoporia</taxon>
    </lineage>
</organism>
<proteinExistence type="predicted"/>
<dbReference type="GO" id="GO:0004672">
    <property type="term" value="F:protein kinase activity"/>
    <property type="evidence" value="ECO:0007669"/>
    <property type="project" value="InterPro"/>
</dbReference>
<evidence type="ECO:0000313" key="4">
    <source>
        <dbReference type="Proteomes" id="UP000016930"/>
    </source>
</evidence>
<gene>
    <name evidence="3" type="ORF">CERSUDRAFT_159893</name>
</gene>
<dbReference type="STRING" id="914234.M2R673"/>
<dbReference type="Gene3D" id="1.10.510.10">
    <property type="entry name" value="Transferase(Phosphotransferase) domain 1"/>
    <property type="match status" value="1"/>
</dbReference>
<dbReference type="PROSITE" id="PS50011">
    <property type="entry name" value="PROTEIN_KINASE_DOM"/>
    <property type="match status" value="1"/>
</dbReference>
<dbReference type="SMART" id="SM00220">
    <property type="entry name" value="S_TKc"/>
    <property type="match status" value="1"/>
</dbReference>
<dbReference type="Proteomes" id="UP000016930">
    <property type="component" value="Unassembled WGS sequence"/>
</dbReference>
<accession>M2R673</accession>
<dbReference type="InterPro" id="IPR011009">
    <property type="entry name" value="Kinase-like_dom_sf"/>
</dbReference>
<evidence type="ECO:0000256" key="1">
    <source>
        <dbReference type="SAM" id="MobiDB-lite"/>
    </source>
</evidence>
<reference evidence="3 4" key="1">
    <citation type="journal article" date="2012" name="Proc. Natl. Acad. Sci. U.S.A.">
        <title>Comparative genomics of Ceriporiopsis subvermispora and Phanerochaete chrysosporium provide insight into selective ligninolysis.</title>
        <authorList>
            <person name="Fernandez-Fueyo E."/>
            <person name="Ruiz-Duenas F.J."/>
            <person name="Ferreira P."/>
            <person name="Floudas D."/>
            <person name="Hibbett D.S."/>
            <person name="Canessa P."/>
            <person name="Larrondo L.F."/>
            <person name="James T.Y."/>
            <person name="Seelenfreund D."/>
            <person name="Lobos S."/>
            <person name="Polanco R."/>
            <person name="Tello M."/>
            <person name="Honda Y."/>
            <person name="Watanabe T."/>
            <person name="Watanabe T."/>
            <person name="Ryu J.S."/>
            <person name="Kubicek C.P."/>
            <person name="Schmoll M."/>
            <person name="Gaskell J."/>
            <person name="Hammel K.E."/>
            <person name="St John F.J."/>
            <person name="Vanden Wymelenberg A."/>
            <person name="Sabat G."/>
            <person name="Splinter BonDurant S."/>
            <person name="Syed K."/>
            <person name="Yadav J.S."/>
            <person name="Doddapaneni H."/>
            <person name="Subramanian V."/>
            <person name="Lavin J.L."/>
            <person name="Oguiza J.A."/>
            <person name="Perez G."/>
            <person name="Pisabarro A.G."/>
            <person name="Ramirez L."/>
            <person name="Santoyo F."/>
            <person name="Master E."/>
            <person name="Coutinho P.M."/>
            <person name="Henrissat B."/>
            <person name="Lombard V."/>
            <person name="Magnuson J.K."/>
            <person name="Kuees U."/>
            <person name="Hori C."/>
            <person name="Igarashi K."/>
            <person name="Samejima M."/>
            <person name="Held B.W."/>
            <person name="Barry K.W."/>
            <person name="LaButti K.M."/>
            <person name="Lapidus A."/>
            <person name="Lindquist E.A."/>
            <person name="Lucas S.M."/>
            <person name="Riley R."/>
            <person name="Salamov A.A."/>
            <person name="Hoffmeister D."/>
            <person name="Schwenk D."/>
            <person name="Hadar Y."/>
            <person name="Yarden O."/>
            <person name="de Vries R.P."/>
            <person name="Wiebenga A."/>
            <person name="Stenlid J."/>
            <person name="Eastwood D."/>
            <person name="Grigoriev I.V."/>
            <person name="Berka R.M."/>
            <person name="Blanchette R.A."/>
            <person name="Kersten P."/>
            <person name="Martinez A.T."/>
            <person name="Vicuna R."/>
            <person name="Cullen D."/>
        </authorList>
    </citation>
    <scope>NUCLEOTIDE SEQUENCE [LARGE SCALE GENOMIC DNA]</scope>
    <source>
        <strain evidence="3 4">B</strain>
    </source>
</reference>
<dbReference type="GO" id="GO:0005524">
    <property type="term" value="F:ATP binding"/>
    <property type="evidence" value="ECO:0007669"/>
    <property type="project" value="InterPro"/>
</dbReference>
<dbReference type="InterPro" id="IPR000719">
    <property type="entry name" value="Prot_kinase_dom"/>
</dbReference>
<dbReference type="HOGENOM" id="CLU_044121_2_1_1"/>
<feature type="domain" description="Protein kinase" evidence="2">
    <location>
        <begin position="46"/>
        <end position="375"/>
    </location>
</feature>
<evidence type="ECO:0000259" key="2">
    <source>
        <dbReference type="PROSITE" id="PS50011"/>
    </source>
</evidence>
<dbReference type="AlphaFoldDB" id="M2R673"/>
<dbReference type="EMBL" id="KB445805">
    <property type="protein sequence ID" value="EMD33657.1"/>
    <property type="molecule type" value="Genomic_DNA"/>
</dbReference>
<name>M2R673_CERS8</name>
<protein>
    <recommendedName>
        <fullName evidence="2">Protein kinase domain-containing protein</fullName>
    </recommendedName>
</protein>
<sequence length="395" mass="46157">MTSQSPLPIHDTVASEERGESEAPGDQRPPRRKKRAPDELGGPEIYWRDRQTWLQEKGYILRPRYTSDWQPSWKGTKKDWFDCEDAFPVTNPFLMDATRISDKKVVMLKKIPQSVHPYEVEIGRFFSSEALASDPRNHCVPIVEVFQDPFDVDILIVVMPLLRLHDEPPFETVGEIVDFVQQIFEGLLFMHEHHVAHRDIMVLNVMMDPDPMFPHGFHPRFPDKTRDYRGRAKYYSRTEKPTRYYFIDFGHSRRYRKEDLPPQEMPIRGGDKTVPEFQGDGYDRPSNPFPTDVYYIGNLIRTCYLQEYIGLEFLDSLIADMTHTGPDQRPSMADAVTRFEDIRRGVPAKVLRRRLVGREENRLIRLILDARHLVVSFGYLVRRLPAMPRATAIRG</sequence>
<evidence type="ECO:0000313" key="3">
    <source>
        <dbReference type="EMBL" id="EMD33657.1"/>
    </source>
</evidence>
<dbReference type="OrthoDB" id="5987198at2759"/>
<keyword evidence="4" id="KW-1185">Reference proteome</keyword>
<dbReference type="SUPFAM" id="SSF56112">
    <property type="entry name" value="Protein kinase-like (PK-like)"/>
    <property type="match status" value="1"/>
</dbReference>
<feature type="region of interest" description="Disordered" evidence="1">
    <location>
        <begin position="1"/>
        <end position="42"/>
    </location>
</feature>